<keyword evidence="8 9" id="KW-0051">Antiviral defense</keyword>
<evidence type="ECO:0000256" key="4">
    <source>
        <dbReference type="ARBA" id="ARBA00022723"/>
    </source>
</evidence>
<dbReference type="KEGG" id="sbr:SY1_18980"/>
<gene>
    <name evidence="9" type="primary">cas2</name>
    <name evidence="10" type="ORF">SY1_18980</name>
</gene>
<comment type="subunit">
    <text evidence="9">Homodimer, forms a heterotetramer with a Cas1 homodimer.</text>
</comment>
<evidence type="ECO:0000256" key="8">
    <source>
        <dbReference type="ARBA" id="ARBA00023118"/>
    </source>
</evidence>
<accession>A0AB94IYH7</accession>
<dbReference type="AlphaFoldDB" id="A0AB94IYH7"/>
<keyword evidence="3 9" id="KW-0540">Nuclease</keyword>
<dbReference type="GO" id="GO:0016787">
    <property type="term" value="F:hydrolase activity"/>
    <property type="evidence" value="ECO:0007669"/>
    <property type="project" value="UniProtKB-KW"/>
</dbReference>
<sequence>MPGIVHVLAYDIHDDRRRRRMAKLMEGRATRVQESVFETCQTKKQVMELIRDSLPFLNPSEGDSLRAYRVCADCMRHFQTVGGERIDWESALILH</sequence>
<dbReference type="CDD" id="cd09725">
    <property type="entry name" value="Cas2_I_II_III"/>
    <property type="match status" value="1"/>
</dbReference>
<keyword evidence="6 9" id="KW-0378">Hydrolase</keyword>
<name>A0AB94IYH7_9BACT</name>
<evidence type="ECO:0000256" key="5">
    <source>
        <dbReference type="ARBA" id="ARBA00022759"/>
    </source>
</evidence>
<feature type="binding site" evidence="9">
    <location>
        <position position="11"/>
    </location>
    <ligand>
        <name>Mg(2+)</name>
        <dbReference type="ChEBI" id="CHEBI:18420"/>
        <note>catalytic</note>
    </ligand>
</feature>
<dbReference type="InterPro" id="IPR021127">
    <property type="entry name" value="CRISPR_associated_Cas2"/>
</dbReference>
<dbReference type="InterPro" id="IPR019199">
    <property type="entry name" value="Virulence_VapD/CRISPR_Cas2"/>
</dbReference>
<comment type="cofactor">
    <cofactor evidence="1 9">
        <name>Mg(2+)</name>
        <dbReference type="ChEBI" id="CHEBI:18420"/>
    </cofactor>
</comment>
<dbReference type="EMBL" id="FP929056">
    <property type="protein sequence ID" value="CBL28739.1"/>
    <property type="molecule type" value="Genomic_DNA"/>
</dbReference>
<dbReference type="RefSeq" id="WP_015556886.1">
    <property type="nucleotide sequence ID" value="NC_021038.1"/>
</dbReference>
<keyword evidence="7 9" id="KW-0460">Magnesium</keyword>
<reference evidence="10 11" key="2">
    <citation type="submission" date="2010-03" db="EMBL/GenBank/DDBJ databases">
        <authorList>
            <person name="Pajon A."/>
        </authorList>
    </citation>
    <scope>NUCLEOTIDE SEQUENCE [LARGE SCALE GENOMIC DNA]</scope>
    <source>
        <strain evidence="10 11">SGP1</strain>
    </source>
</reference>
<evidence type="ECO:0000256" key="6">
    <source>
        <dbReference type="ARBA" id="ARBA00022801"/>
    </source>
</evidence>
<dbReference type="EC" id="3.1.-.-" evidence="9"/>
<dbReference type="GO" id="GO:0046872">
    <property type="term" value="F:metal ion binding"/>
    <property type="evidence" value="ECO:0007669"/>
    <property type="project" value="UniProtKB-UniRule"/>
</dbReference>
<evidence type="ECO:0000256" key="2">
    <source>
        <dbReference type="ARBA" id="ARBA00009959"/>
    </source>
</evidence>
<dbReference type="Pfam" id="PF09827">
    <property type="entry name" value="CRISPR_Cas2"/>
    <property type="match status" value="1"/>
</dbReference>
<comment type="function">
    <text evidence="9">CRISPR (clustered regularly interspaced short palindromic repeat), is an adaptive immune system that provides protection against mobile genetic elements (viruses, transposable elements and conjugative plasmids). CRISPR clusters contain sequences complementary to antecedent mobile elements and target invading nucleic acids. CRISPR clusters are transcribed and processed into CRISPR RNA (crRNA). Functions as a ssRNA-specific endoribonuclease. Involved in the integration of spacer DNA into the CRISPR cassette.</text>
</comment>
<dbReference type="GO" id="GO:0004521">
    <property type="term" value="F:RNA endonuclease activity"/>
    <property type="evidence" value="ECO:0007669"/>
    <property type="project" value="InterPro"/>
</dbReference>
<dbReference type="GO" id="GO:0043571">
    <property type="term" value="P:maintenance of CRISPR repeat elements"/>
    <property type="evidence" value="ECO:0007669"/>
    <property type="project" value="UniProtKB-UniRule"/>
</dbReference>
<dbReference type="SUPFAM" id="SSF143430">
    <property type="entry name" value="TTP0101/SSO1404-like"/>
    <property type="match status" value="1"/>
</dbReference>
<evidence type="ECO:0000313" key="10">
    <source>
        <dbReference type="EMBL" id="CBL28739.1"/>
    </source>
</evidence>
<protein>
    <recommendedName>
        <fullName evidence="9">CRISPR-associated endoribonuclease Cas2</fullName>
        <ecNumber evidence="9">3.1.-.-</ecNumber>
    </recommendedName>
</protein>
<evidence type="ECO:0000256" key="3">
    <source>
        <dbReference type="ARBA" id="ARBA00022722"/>
    </source>
</evidence>
<dbReference type="NCBIfam" id="TIGR01573">
    <property type="entry name" value="cas2"/>
    <property type="match status" value="1"/>
</dbReference>
<dbReference type="PANTHER" id="PTHR34405:SF3">
    <property type="entry name" value="CRISPR-ASSOCIATED ENDORIBONUCLEASE CAS2 3"/>
    <property type="match status" value="1"/>
</dbReference>
<keyword evidence="5 9" id="KW-0255">Endonuclease</keyword>
<dbReference type="HAMAP" id="MF_01471">
    <property type="entry name" value="Cas2"/>
    <property type="match status" value="1"/>
</dbReference>
<evidence type="ECO:0000256" key="1">
    <source>
        <dbReference type="ARBA" id="ARBA00001946"/>
    </source>
</evidence>
<evidence type="ECO:0000256" key="9">
    <source>
        <dbReference type="HAMAP-Rule" id="MF_01471"/>
    </source>
</evidence>
<evidence type="ECO:0000313" key="11">
    <source>
        <dbReference type="Proteomes" id="UP000008957"/>
    </source>
</evidence>
<dbReference type="GO" id="GO:0051607">
    <property type="term" value="P:defense response to virus"/>
    <property type="evidence" value="ECO:0007669"/>
    <property type="project" value="UniProtKB-UniRule"/>
</dbReference>
<keyword evidence="11" id="KW-1185">Reference proteome</keyword>
<organism evidence="10 11">
    <name type="scientific">Fretibacterium fastidiosum</name>
    <dbReference type="NCBI Taxonomy" id="651822"/>
    <lineage>
        <taxon>Bacteria</taxon>
        <taxon>Thermotogati</taxon>
        <taxon>Synergistota</taxon>
        <taxon>Synergistia</taxon>
        <taxon>Synergistales</taxon>
        <taxon>Aminobacteriaceae</taxon>
        <taxon>Fretibacterium</taxon>
    </lineage>
</organism>
<keyword evidence="4 9" id="KW-0479">Metal-binding</keyword>
<proteinExistence type="inferred from homology"/>
<reference evidence="11" key="1">
    <citation type="submission" date="2010-03" db="EMBL/GenBank/DDBJ databases">
        <title>The genome sequence of Synergistetes sp. SGP1.</title>
        <authorList>
            <consortium name="metaHIT consortium -- http://www.metahit.eu/"/>
            <person name="Pajon A."/>
            <person name="Turner K."/>
            <person name="Parkhill J."/>
            <person name="Wade W."/>
            <person name="Vartoukian S."/>
        </authorList>
    </citation>
    <scope>NUCLEOTIDE SEQUENCE [LARGE SCALE GENOMIC DNA]</scope>
    <source>
        <strain evidence="11">SGP1</strain>
    </source>
</reference>
<dbReference type="PANTHER" id="PTHR34405">
    <property type="entry name" value="CRISPR-ASSOCIATED ENDORIBONUCLEASE CAS2"/>
    <property type="match status" value="1"/>
</dbReference>
<evidence type="ECO:0000256" key="7">
    <source>
        <dbReference type="ARBA" id="ARBA00022842"/>
    </source>
</evidence>
<dbReference type="Proteomes" id="UP000008957">
    <property type="component" value="Chromosome"/>
</dbReference>
<comment type="similarity">
    <text evidence="2 9">Belongs to the CRISPR-associated endoribonuclease Cas2 protein family.</text>
</comment>
<dbReference type="Gene3D" id="3.30.70.240">
    <property type="match status" value="1"/>
</dbReference>